<dbReference type="OrthoDB" id="1470350at2759"/>
<dbReference type="PANTHER" id="PTHR24305:SF237">
    <property type="entry name" value="CYTOCHROME P450 MONOOXYGENASE ATNE-RELATED"/>
    <property type="match status" value="1"/>
</dbReference>
<dbReference type="Pfam" id="PF00067">
    <property type="entry name" value="p450"/>
    <property type="match status" value="1"/>
</dbReference>
<dbReference type="AlphaFoldDB" id="A0A194XQ42"/>
<dbReference type="STRING" id="149040.A0A194XQ42"/>
<name>A0A194XQ42_MOLSC</name>
<dbReference type="Proteomes" id="UP000070700">
    <property type="component" value="Unassembled WGS sequence"/>
</dbReference>
<dbReference type="GO" id="GO:0004497">
    <property type="term" value="F:monooxygenase activity"/>
    <property type="evidence" value="ECO:0007669"/>
    <property type="project" value="UniProtKB-KW"/>
</dbReference>
<evidence type="ECO:0000313" key="11">
    <source>
        <dbReference type="EMBL" id="KUJ22174.1"/>
    </source>
</evidence>
<dbReference type="PRINTS" id="PR00463">
    <property type="entry name" value="EP450I"/>
</dbReference>
<comment type="similarity">
    <text evidence="2 9">Belongs to the cytochrome P450 family.</text>
</comment>
<keyword evidence="6 8" id="KW-0408">Iron</keyword>
<evidence type="ECO:0000256" key="6">
    <source>
        <dbReference type="ARBA" id="ARBA00023004"/>
    </source>
</evidence>
<keyword evidence="10" id="KW-0472">Membrane</keyword>
<evidence type="ECO:0000256" key="3">
    <source>
        <dbReference type="ARBA" id="ARBA00022617"/>
    </source>
</evidence>
<dbReference type="InterPro" id="IPR050121">
    <property type="entry name" value="Cytochrome_P450_monoxygenase"/>
</dbReference>
<dbReference type="InterPro" id="IPR017972">
    <property type="entry name" value="Cyt_P450_CS"/>
</dbReference>
<reference evidence="11 12" key="1">
    <citation type="submission" date="2015-10" db="EMBL/GenBank/DDBJ databases">
        <title>Full genome of DAOMC 229536 Phialocephala scopiformis, a fungal endophyte of spruce producing the potent anti-insectan compound rugulosin.</title>
        <authorList>
            <consortium name="DOE Joint Genome Institute"/>
            <person name="Walker A.K."/>
            <person name="Frasz S.L."/>
            <person name="Seifert K.A."/>
            <person name="Miller J.D."/>
            <person name="Mondo S.J."/>
            <person name="Labutti K."/>
            <person name="Lipzen A."/>
            <person name="Dockter R."/>
            <person name="Kennedy M."/>
            <person name="Grigoriev I.V."/>
            <person name="Spatafora J.W."/>
        </authorList>
    </citation>
    <scope>NUCLEOTIDE SEQUENCE [LARGE SCALE GENOMIC DNA]</scope>
    <source>
        <strain evidence="11 12">CBS 120377</strain>
    </source>
</reference>
<keyword evidence="10" id="KW-1133">Transmembrane helix</keyword>
<gene>
    <name evidence="11" type="ORF">LY89DRAFT_729641</name>
</gene>
<dbReference type="PANTHER" id="PTHR24305">
    <property type="entry name" value="CYTOCHROME P450"/>
    <property type="match status" value="1"/>
</dbReference>
<evidence type="ECO:0000256" key="1">
    <source>
        <dbReference type="ARBA" id="ARBA00001971"/>
    </source>
</evidence>
<organism evidence="11 12">
    <name type="scientific">Mollisia scopiformis</name>
    <name type="common">Conifer needle endophyte fungus</name>
    <name type="synonym">Phialocephala scopiformis</name>
    <dbReference type="NCBI Taxonomy" id="149040"/>
    <lineage>
        <taxon>Eukaryota</taxon>
        <taxon>Fungi</taxon>
        <taxon>Dikarya</taxon>
        <taxon>Ascomycota</taxon>
        <taxon>Pezizomycotina</taxon>
        <taxon>Leotiomycetes</taxon>
        <taxon>Helotiales</taxon>
        <taxon>Mollisiaceae</taxon>
        <taxon>Mollisia</taxon>
    </lineage>
</organism>
<evidence type="ECO:0000256" key="5">
    <source>
        <dbReference type="ARBA" id="ARBA00023002"/>
    </source>
</evidence>
<keyword evidence="3 8" id="KW-0349">Heme</keyword>
<dbReference type="RefSeq" id="XP_018076529.1">
    <property type="nucleotide sequence ID" value="XM_018219397.1"/>
</dbReference>
<dbReference type="InterPro" id="IPR036396">
    <property type="entry name" value="Cyt_P450_sf"/>
</dbReference>
<dbReference type="GO" id="GO:0016705">
    <property type="term" value="F:oxidoreductase activity, acting on paired donors, with incorporation or reduction of molecular oxygen"/>
    <property type="evidence" value="ECO:0007669"/>
    <property type="project" value="InterPro"/>
</dbReference>
<dbReference type="GeneID" id="28829123"/>
<dbReference type="InterPro" id="IPR002401">
    <property type="entry name" value="Cyt_P450_E_grp-I"/>
</dbReference>
<comment type="cofactor">
    <cofactor evidence="1 8">
        <name>heme</name>
        <dbReference type="ChEBI" id="CHEBI:30413"/>
    </cofactor>
</comment>
<evidence type="ECO:0000256" key="7">
    <source>
        <dbReference type="ARBA" id="ARBA00023033"/>
    </source>
</evidence>
<evidence type="ECO:0000256" key="10">
    <source>
        <dbReference type="SAM" id="Phobius"/>
    </source>
</evidence>
<evidence type="ECO:0000256" key="2">
    <source>
        <dbReference type="ARBA" id="ARBA00010617"/>
    </source>
</evidence>
<sequence length="519" mass="58769">MFTIKDLVSIALTYLAAHIVVFCLYRVTLHPYAKYPGPFLAKFTSLYGAYHAYHGDIHLDVERCHKKYGKFVRYAPNSLLVDSPEGFHDIYDNLKKVKKAKSYKVHGQGNLIGIQDKAEYAWNKKIFQQGFSDTAIREHEPKVIKEIDTFIEKLSENETPEKNGNNWTNPKNMALWCNWLTTDVVSKVVFTTSWDLMTSSANRGVTECFKTIVRLVGILHYWPHQPTHEIGSLILLPHLAWSVKDLMKYSKEVMASSKAARIEDPSIKDVFGFFSSVKDPNTGELALTPDSVRRNTANFIIAGSDTTASSIAATFFYLSHNPTAYAKVAQEVRSAFPSVASIRAGPTLNNCVYLRAAINESLRMSPVAPQPLWREAEEGGCLVDGELIPAGLKVASGIFSLHHNEELFPDSYKYDIERWIIDPKKDEEKEKERIKEMSKSYAPFSAGPRQCIAKNFALMELMLTMANVFVRLDFEKVGTLGEGRKGMGEGREREGEFQMKSYFTSYMEGPMIRFKTREV</sequence>
<dbReference type="KEGG" id="psco:LY89DRAFT_729641"/>
<evidence type="ECO:0000256" key="9">
    <source>
        <dbReference type="RuleBase" id="RU000461"/>
    </source>
</evidence>
<evidence type="ECO:0000313" key="12">
    <source>
        <dbReference type="Proteomes" id="UP000070700"/>
    </source>
</evidence>
<evidence type="ECO:0000256" key="4">
    <source>
        <dbReference type="ARBA" id="ARBA00022723"/>
    </source>
</evidence>
<keyword evidence="5 9" id="KW-0560">Oxidoreductase</keyword>
<dbReference type="InterPro" id="IPR001128">
    <property type="entry name" value="Cyt_P450"/>
</dbReference>
<dbReference type="GO" id="GO:0005506">
    <property type="term" value="F:iron ion binding"/>
    <property type="evidence" value="ECO:0007669"/>
    <property type="project" value="InterPro"/>
</dbReference>
<dbReference type="EMBL" id="KQ947407">
    <property type="protein sequence ID" value="KUJ22174.1"/>
    <property type="molecule type" value="Genomic_DNA"/>
</dbReference>
<protein>
    <submittedName>
        <fullName evidence="11">Cytochrome P450</fullName>
    </submittedName>
</protein>
<keyword evidence="12" id="KW-1185">Reference proteome</keyword>
<keyword evidence="10" id="KW-0812">Transmembrane</keyword>
<feature type="transmembrane region" description="Helical" evidence="10">
    <location>
        <begin position="7"/>
        <end position="27"/>
    </location>
</feature>
<accession>A0A194XQ42</accession>
<dbReference type="PROSITE" id="PS00086">
    <property type="entry name" value="CYTOCHROME_P450"/>
    <property type="match status" value="1"/>
</dbReference>
<dbReference type="SUPFAM" id="SSF48264">
    <property type="entry name" value="Cytochrome P450"/>
    <property type="match status" value="1"/>
</dbReference>
<proteinExistence type="inferred from homology"/>
<dbReference type="PRINTS" id="PR00385">
    <property type="entry name" value="P450"/>
</dbReference>
<dbReference type="GO" id="GO:0020037">
    <property type="term" value="F:heme binding"/>
    <property type="evidence" value="ECO:0007669"/>
    <property type="project" value="InterPro"/>
</dbReference>
<dbReference type="Gene3D" id="1.10.630.10">
    <property type="entry name" value="Cytochrome P450"/>
    <property type="match status" value="1"/>
</dbReference>
<keyword evidence="4 8" id="KW-0479">Metal-binding</keyword>
<keyword evidence="7 9" id="KW-0503">Monooxygenase</keyword>
<feature type="binding site" description="axial binding residue" evidence="8">
    <location>
        <position position="451"/>
    </location>
    <ligand>
        <name>heme</name>
        <dbReference type="ChEBI" id="CHEBI:30413"/>
    </ligand>
    <ligandPart>
        <name>Fe</name>
        <dbReference type="ChEBI" id="CHEBI:18248"/>
    </ligandPart>
</feature>
<evidence type="ECO:0000256" key="8">
    <source>
        <dbReference type="PIRSR" id="PIRSR602401-1"/>
    </source>
</evidence>
<dbReference type="InParanoid" id="A0A194XQ42"/>